<evidence type="ECO:0000313" key="4">
    <source>
        <dbReference type="EMBL" id="KAE9976280.1"/>
    </source>
</evidence>
<dbReference type="EMBL" id="WNWS01000177">
    <property type="protein sequence ID" value="KAE9976280.1"/>
    <property type="molecule type" value="Genomic_DNA"/>
</dbReference>
<reference evidence="3 6" key="1">
    <citation type="submission" date="2019-11" db="EMBL/GenBank/DDBJ databases">
        <title>Venturia inaequalis Genome Resource.</title>
        <authorList>
            <person name="Lichtner F.J."/>
        </authorList>
    </citation>
    <scope>NUCLEOTIDE SEQUENCE [LARGE SCALE GENOMIC DNA]</scope>
    <source>
        <strain evidence="4 7">120213</strain>
        <strain evidence="3">Bline_iso_100314</strain>
        <strain evidence="5 8">DMI_063113</strain>
    </source>
</reference>
<name>A0A8H3U8J9_VENIN</name>
<dbReference type="InterPro" id="IPR002347">
    <property type="entry name" value="SDR_fam"/>
</dbReference>
<evidence type="ECO:0000313" key="5">
    <source>
        <dbReference type="EMBL" id="KAE9987128.1"/>
    </source>
</evidence>
<accession>A0A8H3U8J9</accession>
<dbReference type="EMBL" id="WNWR01000242">
    <property type="protein sequence ID" value="KAE9987128.1"/>
    <property type="molecule type" value="Genomic_DNA"/>
</dbReference>
<dbReference type="SUPFAM" id="SSF51735">
    <property type="entry name" value="NAD(P)-binding Rossmann-fold domains"/>
    <property type="match status" value="1"/>
</dbReference>
<dbReference type="Proteomes" id="UP000490939">
    <property type="component" value="Unassembled WGS sequence"/>
</dbReference>
<comment type="similarity">
    <text evidence="1">Belongs to the short-chain dehydrogenases/reductases (SDR) family.</text>
</comment>
<dbReference type="PRINTS" id="PR00081">
    <property type="entry name" value="GDHRDH"/>
</dbReference>
<organism evidence="3 6">
    <name type="scientific">Venturia inaequalis</name>
    <name type="common">Apple scab fungus</name>
    <dbReference type="NCBI Taxonomy" id="5025"/>
    <lineage>
        <taxon>Eukaryota</taxon>
        <taxon>Fungi</taxon>
        <taxon>Dikarya</taxon>
        <taxon>Ascomycota</taxon>
        <taxon>Pezizomycotina</taxon>
        <taxon>Dothideomycetes</taxon>
        <taxon>Pleosporomycetidae</taxon>
        <taxon>Venturiales</taxon>
        <taxon>Venturiaceae</taxon>
        <taxon>Venturia</taxon>
    </lineage>
</organism>
<dbReference type="Gene3D" id="3.40.50.720">
    <property type="entry name" value="NAD(P)-binding Rossmann-like Domain"/>
    <property type="match status" value="1"/>
</dbReference>
<evidence type="ECO:0000313" key="8">
    <source>
        <dbReference type="Proteomes" id="UP000490939"/>
    </source>
</evidence>
<keyword evidence="2" id="KW-0560">Oxidoreductase</keyword>
<keyword evidence="8" id="KW-1185">Reference proteome</keyword>
<dbReference type="AlphaFoldDB" id="A0A8H3U8J9"/>
<dbReference type="PANTHER" id="PTHR24320:SF274">
    <property type="entry name" value="CHAIN DEHYDROGENASE, PUTATIVE (AFU_ORTHOLOGUE AFUA_4G00440)-RELATED"/>
    <property type="match status" value="1"/>
</dbReference>
<gene>
    <name evidence="3" type="ORF">BLS_007848</name>
    <name evidence="5" type="ORF">EG327_003989</name>
    <name evidence="4" type="ORF">EG328_002689</name>
</gene>
<dbReference type="Pfam" id="PF00106">
    <property type="entry name" value="adh_short"/>
    <property type="match status" value="1"/>
</dbReference>
<dbReference type="InterPro" id="IPR036291">
    <property type="entry name" value="NAD(P)-bd_dom_sf"/>
</dbReference>
<evidence type="ECO:0000256" key="1">
    <source>
        <dbReference type="ARBA" id="ARBA00006484"/>
    </source>
</evidence>
<evidence type="ECO:0008006" key="9">
    <source>
        <dbReference type="Google" id="ProtNLM"/>
    </source>
</evidence>
<proteinExistence type="inferred from homology"/>
<comment type="caution">
    <text evidence="3">The sequence shown here is derived from an EMBL/GenBank/DDBJ whole genome shotgun (WGS) entry which is preliminary data.</text>
</comment>
<dbReference type="GO" id="GO:0016491">
    <property type="term" value="F:oxidoreductase activity"/>
    <property type="evidence" value="ECO:0007669"/>
    <property type="project" value="UniProtKB-KW"/>
</dbReference>
<dbReference type="Proteomes" id="UP000433883">
    <property type="component" value="Unassembled WGS sequence"/>
</dbReference>
<dbReference type="Proteomes" id="UP000447873">
    <property type="component" value="Unassembled WGS sequence"/>
</dbReference>
<evidence type="ECO:0000313" key="7">
    <source>
        <dbReference type="Proteomes" id="UP000447873"/>
    </source>
</evidence>
<evidence type="ECO:0000313" key="3">
    <source>
        <dbReference type="EMBL" id="KAE9965092.1"/>
    </source>
</evidence>
<dbReference type="PANTHER" id="PTHR24320">
    <property type="entry name" value="RETINOL DEHYDROGENASE"/>
    <property type="match status" value="1"/>
</dbReference>
<sequence length="257" mass="27583">MSRIFITGSSDGLGLAAAQYLSSIGHDLILHARNPSRAQDAQKACPTASACLIADLSSFSAIRKLADDLNSAGPYDTIIYNAGLYRGGFNKTDDGLPALIAVNTMATYMLTCLVQPRPKRIVYLSSGLHAGGDASLQDLDWKVRGEKGWDDGQAYADSKLHNILLAKAVATRWKQCKSNSLDPGWQPTKMGGASAPGDIGKAIESYELLGTKTEESGKYYRPGKQEAAPKEEANEVGVQDNLLKICEEITGIKFPES</sequence>
<dbReference type="EMBL" id="WNWQ01000638">
    <property type="protein sequence ID" value="KAE9965092.1"/>
    <property type="molecule type" value="Genomic_DNA"/>
</dbReference>
<evidence type="ECO:0000256" key="2">
    <source>
        <dbReference type="ARBA" id="ARBA00023002"/>
    </source>
</evidence>
<evidence type="ECO:0000313" key="6">
    <source>
        <dbReference type="Proteomes" id="UP000433883"/>
    </source>
</evidence>
<protein>
    <recommendedName>
        <fullName evidence="9">Short chain dehydrogenase</fullName>
    </recommendedName>
</protein>